<gene>
    <name evidence="2" type="ORF">AA0117_g12965</name>
</gene>
<comment type="caution">
    <text evidence="2">The sequence shown here is derived from an EMBL/GenBank/DDBJ whole genome shotgun (WGS) entry which is preliminary data.</text>
</comment>
<dbReference type="EMBL" id="PDXD01000106">
    <property type="protein sequence ID" value="RYN61628.1"/>
    <property type="molecule type" value="Genomic_DNA"/>
</dbReference>
<evidence type="ECO:0000256" key="1">
    <source>
        <dbReference type="SAM" id="MobiDB-lite"/>
    </source>
</evidence>
<feature type="region of interest" description="Disordered" evidence="1">
    <location>
        <begin position="1"/>
        <end position="31"/>
    </location>
</feature>
<protein>
    <submittedName>
        <fullName evidence="2">Uncharacterized protein</fullName>
    </submittedName>
</protein>
<dbReference type="Proteomes" id="UP000291422">
    <property type="component" value="Unassembled WGS sequence"/>
</dbReference>
<evidence type="ECO:0000313" key="3">
    <source>
        <dbReference type="Proteomes" id="UP000291422"/>
    </source>
</evidence>
<evidence type="ECO:0000313" key="2">
    <source>
        <dbReference type="EMBL" id="RYN61628.1"/>
    </source>
</evidence>
<reference evidence="3" key="1">
    <citation type="journal article" date="2019" name="bioRxiv">
        <title>Genomics, evolutionary history and diagnostics of the Alternaria alternata species group including apple and Asian pear pathotypes.</title>
        <authorList>
            <person name="Armitage A.D."/>
            <person name="Cockerton H.M."/>
            <person name="Sreenivasaprasad S."/>
            <person name="Woodhall J.W."/>
            <person name="Lane C.R."/>
            <person name="Harrison R.J."/>
            <person name="Clarkson J.P."/>
        </authorList>
    </citation>
    <scope>NUCLEOTIDE SEQUENCE [LARGE SCALE GENOMIC DNA]</scope>
    <source>
        <strain evidence="3">FERA 1177</strain>
    </source>
</reference>
<dbReference type="VEuPathDB" id="FungiDB:CC77DRAFT_1055759"/>
<dbReference type="AlphaFoldDB" id="A0A4Q4MYG6"/>
<accession>A0A4Q4MYG6</accession>
<sequence>MAVAHNRVTRETPVFDGMDPNSESAPPCRVVTPGSDAKEHRLFLGPLRRIRETGSALYLDNRERLLAFIDSYMAESLQTVVERDGILGNVVYTISIPMTDANWARYEQLLAVFGFASGMDAMLAVGSDKFDNYTYVVDSTRAEHVVGWKALASASKRDLDMAILSQELIQIWKGMWIEGGAGYPGTSENSEQ</sequence>
<name>A0A4Q4MYG6_ALTAL</name>
<organism evidence="2 3">
    <name type="scientific">Alternaria alternata</name>
    <name type="common">Alternaria rot fungus</name>
    <name type="synonym">Torula alternata</name>
    <dbReference type="NCBI Taxonomy" id="5599"/>
    <lineage>
        <taxon>Eukaryota</taxon>
        <taxon>Fungi</taxon>
        <taxon>Dikarya</taxon>
        <taxon>Ascomycota</taxon>
        <taxon>Pezizomycotina</taxon>
        <taxon>Dothideomycetes</taxon>
        <taxon>Pleosporomycetidae</taxon>
        <taxon>Pleosporales</taxon>
        <taxon>Pleosporineae</taxon>
        <taxon>Pleosporaceae</taxon>
        <taxon>Alternaria</taxon>
        <taxon>Alternaria sect. Alternaria</taxon>
        <taxon>Alternaria alternata complex</taxon>
    </lineage>
</organism>
<proteinExistence type="predicted"/>